<sequence>MKRLMMAAFIALLIIQTANLAKAETKTGCEATQFKIVMKSEADVKEKASASSKTLKTYKKNKELSASGRTGSWYKVCHSNKTAYINMADAKEVFSSGEKAILKKFDGRNGVNQVVSVTGKAMSDTKVTIQTYEKKQGEWRRALKKMAGVIGKNGFTKSKKEGDGKSPVGIYSFGKAFGSETKPSGVKMSYKKTTKYDYWIEDQTSTDYNKWKTYKGNPAVKWKSFERMNHELYKYGAVINYNTNPIVKGKGSAIFLHIWRGSTKPTAGCTATAEKNVVSLLKWMDPVQKPHIVMGTNDSLKSVK</sequence>
<dbReference type="InterPro" id="IPR005490">
    <property type="entry name" value="LD_TPept_cat_dom"/>
</dbReference>
<feature type="domain" description="L,D-TPase catalytic" evidence="2">
    <location>
        <begin position="146"/>
        <end position="287"/>
    </location>
</feature>
<dbReference type="RefSeq" id="WP_230300518.1">
    <property type="nucleotide sequence ID" value="NZ_CAKKMG010000003.1"/>
</dbReference>
<proteinExistence type="predicted"/>
<keyword evidence="1" id="KW-0732">Signal</keyword>
<accession>A0A9W4KTB2</accession>
<protein>
    <recommendedName>
        <fullName evidence="2">L,D-TPase catalytic domain-containing protein</fullName>
    </recommendedName>
</protein>
<reference evidence="3" key="1">
    <citation type="submission" date="2021-11" db="EMBL/GenBank/DDBJ databases">
        <authorList>
            <person name="Bulgarelli D."/>
        </authorList>
    </citation>
    <scope>NUCLEOTIDE SEQUENCE</scope>
    <source>
        <strain evidence="3">Bi133</strain>
    </source>
</reference>
<evidence type="ECO:0000313" key="3">
    <source>
        <dbReference type="EMBL" id="CAH0139161.1"/>
    </source>
</evidence>
<evidence type="ECO:0000259" key="2">
    <source>
        <dbReference type="Pfam" id="PF03734"/>
    </source>
</evidence>
<dbReference type="Pfam" id="PF03734">
    <property type="entry name" value="YkuD"/>
    <property type="match status" value="1"/>
</dbReference>
<evidence type="ECO:0000256" key="1">
    <source>
        <dbReference type="SAM" id="SignalP"/>
    </source>
</evidence>
<name>A0A9W4KTB2_9BACI</name>
<evidence type="ECO:0000313" key="4">
    <source>
        <dbReference type="Proteomes" id="UP000789326"/>
    </source>
</evidence>
<organism evidence="3 4">
    <name type="scientific">Peribacillus simplex</name>
    <dbReference type="NCBI Taxonomy" id="1478"/>
    <lineage>
        <taxon>Bacteria</taxon>
        <taxon>Bacillati</taxon>
        <taxon>Bacillota</taxon>
        <taxon>Bacilli</taxon>
        <taxon>Bacillales</taxon>
        <taxon>Bacillaceae</taxon>
        <taxon>Peribacillus</taxon>
    </lineage>
</organism>
<dbReference type="PANTHER" id="PTHR38589:SF1">
    <property type="entry name" value="BLR0621 PROTEIN"/>
    <property type="match status" value="1"/>
</dbReference>
<comment type="caution">
    <text evidence="3">The sequence shown here is derived from an EMBL/GenBank/DDBJ whole genome shotgun (WGS) entry which is preliminary data.</text>
</comment>
<dbReference type="EMBL" id="CAKKMG010000003">
    <property type="protein sequence ID" value="CAH0139161.1"/>
    <property type="molecule type" value="Genomic_DNA"/>
</dbReference>
<dbReference type="Proteomes" id="UP000789326">
    <property type="component" value="Unassembled WGS sequence"/>
</dbReference>
<dbReference type="GO" id="GO:0016740">
    <property type="term" value="F:transferase activity"/>
    <property type="evidence" value="ECO:0007669"/>
    <property type="project" value="InterPro"/>
</dbReference>
<feature type="signal peptide" evidence="1">
    <location>
        <begin position="1"/>
        <end position="23"/>
    </location>
</feature>
<feature type="chain" id="PRO_5040798869" description="L,D-TPase catalytic domain-containing protein" evidence="1">
    <location>
        <begin position="24"/>
        <end position="304"/>
    </location>
</feature>
<dbReference type="AlphaFoldDB" id="A0A9W4KTB2"/>
<dbReference type="Gene3D" id="2.30.30.40">
    <property type="entry name" value="SH3 Domains"/>
    <property type="match status" value="1"/>
</dbReference>
<gene>
    <name evidence="3" type="ORF">SRABI133_00428</name>
</gene>
<dbReference type="PANTHER" id="PTHR38589">
    <property type="entry name" value="BLR0621 PROTEIN"/>
    <property type="match status" value="1"/>
</dbReference>